<dbReference type="GO" id="GO:0043165">
    <property type="term" value="P:Gram-negative-bacterium-type cell outer membrane assembly"/>
    <property type="evidence" value="ECO:0007669"/>
    <property type="project" value="InterPro"/>
</dbReference>
<dbReference type="AlphaFoldDB" id="A0A1V3TVU4"/>
<accession>A0A1V3TVU4</accession>
<dbReference type="EMBL" id="MPOG01000019">
    <property type="protein sequence ID" value="OOH93115.1"/>
    <property type="molecule type" value="Genomic_DNA"/>
</dbReference>
<evidence type="ECO:0008006" key="3">
    <source>
        <dbReference type="Google" id="ProtNLM"/>
    </source>
</evidence>
<dbReference type="InterPro" id="IPR007485">
    <property type="entry name" value="LPS_assembly_LptE"/>
</dbReference>
<dbReference type="GO" id="GO:0019867">
    <property type="term" value="C:outer membrane"/>
    <property type="evidence" value="ECO:0007669"/>
    <property type="project" value="InterPro"/>
</dbReference>
<reference evidence="1 2" key="1">
    <citation type="submission" date="2016-11" db="EMBL/GenBank/DDBJ databases">
        <title>Genome sequence and comparative genomic analysis of clinical strain Elizabethkingia meningoseptica 61421 PRCM.</title>
        <authorList>
            <person name="Wang M."/>
            <person name="Hu S."/>
            <person name="Cao L."/>
            <person name="Jiang T."/>
            <person name="Zhou Y."/>
            <person name="Ming D."/>
        </authorList>
    </citation>
    <scope>NUCLEOTIDE SEQUENCE [LARGE SCALE GENOMIC DNA]</scope>
    <source>
        <strain evidence="1 2">61421 PRCM</strain>
    </source>
</reference>
<keyword evidence="2" id="KW-1185">Reference proteome</keyword>
<proteinExistence type="predicted"/>
<dbReference type="GeneID" id="48543820"/>
<dbReference type="Pfam" id="PF04390">
    <property type="entry name" value="LptE"/>
    <property type="match status" value="1"/>
</dbReference>
<dbReference type="KEGG" id="emg:BBD33_04090"/>
<comment type="caution">
    <text evidence="1">The sequence shown here is derived from an EMBL/GenBank/DDBJ whole genome shotgun (WGS) entry which is preliminary data.</text>
</comment>
<name>A0A1V3TVU4_ELIME</name>
<dbReference type="PROSITE" id="PS51257">
    <property type="entry name" value="PROKAR_LIPOPROTEIN"/>
    <property type="match status" value="1"/>
</dbReference>
<evidence type="ECO:0000313" key="1">
    <source>
        <dbReference type="EMBL" id="OOH93115.1"/>
    </source>
</evidence>
<organism evidence="1 2">
    <name type="scientific">Elizabethkingia meningoseptica</name>
    <name type="common">Chryseobacterium meningosepticum</name>
    <dbReference type="NCBI Taxonomy" id="238"/>
    <lineage>
        <taxon>Bacteria</taxon>
        <taxon>Pseudomonadati</taxon>
        <taxon>Bacteroidota</taxon>
        <taxon>Flavobacteriia</taxon>
        <taxon>Flavobacteriales</taxon>
        <taxon>Weeksellaceae</taxon>
        <taxon>Elizabethkingia</taxon>
    </lineage>
</organism>
<dbReference type="Proteomes" id="UP000188947">
    <property type="component" value="Unassembled WGS sequence"/>
</dbReference>
<protein>
    <recommendedName>
        <fullName evidence="3">Lipopolysaccharide-assembly</fullName>
    </recommendedName>
</protein>
<dbReference type="OrthoDB" id="9790776at2"/>
<evidence type="ECO:0000313" key="2">
    <source>
        <dbReference type="Proteomes" id="UP000188947"/>
    </source>
</evidence>
<dbReference type="STRING" id="238.BBD35_05935"/>
<gene>
    <name evidence="1" type="ORF">BMF97_16700</name>
</gene>
<sequence length="184" mass="20849">MKVTFKNKFRILYLGSLMLLLSQLLVSCYSFNGSSLSKDVKTVQIKPFPNNTAFDPNLSQKFTVDLQNRFLQRTNLKSAIDMPDLLIEGEIVDYQISPTSISSQSSTPNPTGNVTLSAQNKLTITVKVHYENKVEPNRSFDRTYSDESVYNPNASLQQIESDITKIATDRIINKIFNDIVTNWD</sequence>
<dbReference type="RefSeq" id="WP_016170010.1">
    <property type="nucleotide sequence ID" value="NZ_CP014338.1"/>
</dbReference>
<dbReference type="eggNOG" id="ENOG5032RR7">
    <property type="taxonomic scope" value="Bacteria"/>
</dbReference>